<name>A0A2P1GNL2_9NIDO</name>
<feature type="transmembrane region" description="Helical" evidence="1">
    <location>
        <begin position="285"/>
        <end position="304"/>
    </location>
</feature>
<evidence type="ECO:0000313" key="2">
    <source>
        <dbReference type="EMBL" id="AVM87587.1"/>
    </source>
</evidence>
<accession>A0A2P1GNL2</accession>
<reference evidence="2" key="1">
    <citation type="journal article" date="2018" name="Nature">
        <title>The evolutionary history of vertebrate RNA viruses.</title>
        <authorList>
            <person name="Shi M."/>
            <person name="Lin X.D."/>
            <person name="Chen X."/>
            <person name="Tian J.H."/>
            <person name="Chen L.J."/>
            <person name="Li K."/>
            <person name="Wang W."/>
            <person name="Eden J.S."/>
            <person name="Shen J.J."/>
            <person name="Liu L."/>
            <person name="Holmes E.C."/>
            <person name="Zhang Y.Z."/>
        </authorList>
    </citation>
    <scope>NUCLEOTIDE SEQUENCE</scope>
    <source>
        <strain evidence="2">LPSF32319</strain>
    </source>
</reference>
<evidence type="ECO:0000256" key="1">
    <source>
        <dbReference type="SAM" id="Phobius"/>
    </source>
</evidence>
<sequence>MLLFYVISILACYSLAVANATSSTVQPSSTSTQITVVSTTLGNSTTSAIPTTSSVNSTATKTTTITPVVSTAATVLSSTKTTSVTVVTTTSTPLTTPTVSSTALVTTPKQCPICPQYEFKFKTIKCECSGTEACQIKFSDEPQLKNANYTILAGLYILQNETFVTFFDQIIIMFTNHSGRIPTLYPDCIEPVNITLAKSESGIYSQPVKDACQLNTPGNFYKYNGDNPRPTRENLSFCNATVLNSYIPLEIKDNSDKLVKYTYKQVMTETKCNDKTKLSFYDYEIAVIILIAILFGISFTALCAPKVLTIKKKKEEKWHPY</sequence>
<organism evidence="2">
    <name type="scientific">Guangdong mandarin rat snake torovirus</name>
    <dbReference type="NCBI Taxonomy" id="2116382"/>
    <lineage>
        <taxon>Viruses</taxon>
        <taxon>Riboviria</taxon>
        <taxon>Orthornavirae</taxon>
        <taxon>Pisuviricota</taxon>
        <taxon>Pisoniviricetes</taxon>
        <taxon>Nidovirales</taxon>
        <taxon>Tornidovirineae</taxon>
        <taxon>Tobaniviridae</taxon>
        <taxon>Torovirinae</taxon>
        <taxon>Torovirus</taxon>
    </lineage>
</organism>
<protein>
    <submittedName>
        <fullName evidence="2">Uncharacterized protein</fullName>
    </submittedName>
</protein>
<dbReference type="EMBL" id="MG600031">
    <property type="protein sequence ID" value="AVM87587.1"/>
    <property type="molecule type" value="Genomic_RNA"/>
</dbReference>
<keyword evidence="1" id="KW-0812">Transmembrane</keyword>
<keyword evidence="1" id="KW-1133">Transmembrane helix</keyword>
<proteinExistence type="predicted"/>
<keyword evidence="1" id="KW-0472">Membrane</keyword>